<evidence type="ECO:0000256" key="1">
    <source>
        <dbReference type="SAM" id="MobiDB-lite"/>
    </source>
</evidence>
<gene>
    <name evidence="2" type="ORF">J2S39_002403</name>
</gene>
<dbReference type="SUPFAM" id="SSF53474">
    <property type="entry name" value="alpha/beta-Hydrolases"/>
    <property type="match status" value="1"/>
</dbReference>
<keyword evidence="3" id="KW-1185">Reference proteome</keyword>
<evidence type="ECO:0000313" key="2">
    <source>
        <dbReference type="EMBL" id="MDR7330727.1"/>
    </source>
</evidence>
<dbReference type="RefSeq" id="WP_290196697.1">
    <property type="nucleotide sequence ID" value="NZ_CP047654.1"/>
</dbReference>
<dbReference type="Proteomes" id="UP001180840">
    <property type="component" value="Unassembled WGS sequence"/>
</dbReference>
<protein>
    <recommendedName>
        <fullName evidence="4">Alpha/beta hydrolase</fullName>
    </recommendedName>
</protein>
<comment type="caution">
    <text evidence="2">The sequence shown here is derived from an EMBL/GenBank/DDBJ whole genome shotgun (WGS) entry which is preliminary data.</text>
</comment>
<name>A0ABU2A0L4_9CORY</name>
<feature type="region of interest" description="Disordered" evidence="1">
    <location>
        <begin position="1"/>
        <end position="23"/>
    </location>
</feature>
<evidence type="ECO:0008006" key="4">
    <source>
        <dbReference type="Google" id="ProtNLM"/>
    </source>
</evidence>
<sequence>MTPPPKIQPGDPDGDYPLNEQHSADFNVGGVNRILPPAQQLDQLISYLDAAYPRPDFTPPWKGGAGDPEPADRYVALLPDRITHAALMMLGTAADHTMPGVAFAGDVESQEVPGGVVFTPSNPTGRWAVSLHSGGWWRGSGDALDHQWRPEVAAAAELSGTTILDLDHPLAPEHTVAEISAFVADAVGWVRGQGAESVTAWGYSSGAALAAMQSELVDALILTYPDLGSVAGLPDELRADAVVPEPAAWPTKTLVQIATEDEIALRPDTGGAQVAEYLSQHRISTPEVARQRIRDTAEFLRGV</sequence>
<reference evidence="2" key="1">
    <citation type="submission" date="2023-07" db="EMBL/GenBank/DDBJ databases">
        <title>Sequencing the genomes of 1000 actinobacteria strains.</title>
        <authorList>
            <person name="Klenk H.-P."/>
        </authorList>
    </citation>
    <scope>NUCLEOTIDE SEQUENCE</scope>
    <source>
        <strain evidence="2">DSM 107476</strain>
    </source>
</reference>
<evidence type="ECO:0000313" key="3">
    <source>
        <dbReference type="Proteomes" id="UP001180840"/>
    </source>
</evidence>
<dbReference type="Gene3D" id="3.40.50.1820">
    <property type="entry name" value="alpha/beta hydrolase"/>
    <property type="match status" value="1"/>
</dbReference>
<organism evidence="2 3">
    <name type="scientific">Corynebacterium guangdongense</name>
    <dbReference type="NCBI Taxonomy" id="1783348"/>
    <lineage>
        <taxon>Bacteria</taxon>
        <taxon>Bacillati</taxon>
        <taxon>Actinomycetota</taxon>
        <taxon>Actinomycetes</taxon>
        <taxon>Mycobacteriales</taxon>
        <taxon>Corynebacteriaceae</taxon>
        <taxon>Corynebacterium</taxon>
    </lineage>
</organism>
<proteinExistence type="predicted"/>
<accession>A0ABU2A0L4</accession>
<dbReference type="InterPro" id="IPR029058">
    <property type="entry name" value="AB_hydrolase_fold"/>
</dbReference>
<dbReference type="EMBL" id="JAVDXZ010000001">
    <property type="protein sequence ID" value="MDR7330727.1"/>
    <property type="molecule type" value="Genomic_DNA"/>
</dbReference>